<proteinExistence type="predicted"/>
<evidence type="ECO:0000313" key="2">
    <source>
        <dbReference type="Proteomes" id="UP000008783"/>
    </source>
</evidence>
<organism evidence="1 2">
    <name type="scientific">Puccinia graminis f. sp. tritici (strain CRL 75-36-700-3 / race SCCL)</name>
    <name type="common">Black stem rust fungus</name>
    <dbReference type="NCBI Taxonomy" id="418459"/>
    <lineage>
        <taxon>Eukaryota</taxon>
        <taxon>Fungi</taxon>
        <taxon>Dikarya</taxon>
        <taxon>Basidiomycota</taxon>
        <taxon>Pucciniomycotina</taxon>
        <taxon>Pucciniomycetes</taxon>
        <taxon>Pucciniales</taxon>
        <taxon>Pucciniaceae</taxon>
        <taxon>Puccinia</taxon>
    </lineage>
</organism>
<keyword evidence="2" id="KW-1185">Reference proteome</keyword>
<dbReference type="RefSeq" id="XP_003331892.1">
    <property type="nucleotide sequence ID" value="XM_003331844.1"/>
</dbReference>
<dbReference type="HOGENOM" id="CLU_1807173_0_0_1"/>
<sequence>MWHKHQADQAFGSDLENFYEKVLRPIERGSVTRLLNAARFHHTVVLAGFNDCRTTGQWQCASQAGVNGFNGNGTIGKLLMDIPSARCEVLKLIPFCHRHILIHLPISQPPIDPLPFGASSVPLTLISPQSIVSISIVVSNALQ</sequence>
<dbReference type="GeneID" id="10538371"/>
<gene>
    <name evidence="1" type="ORF">PGTG_13701</name>
</gene>
<reference evidence="2" key="2">
    <citation type="journal article" date="2011" name="Proc. Natl. Acad. Sci. U.S.A.">
        <title>Obligate biotrophy features unraveled by the genomic analysis of rust fungi.</title>
        <authorList>
            <person name="Duplessis S."/>
            <person name="Cuomo C.A."/>
            <person name="Lin Y.-C."/>
            <person name="Aerts A."/>
            <person name="Tisserant E."/>
            <person name="Veneault-Fourrey C."/>
            <person name="Joly D.L."/>
            <person name="Hacquard S."/>
            <person name="Amselem J."/>
            <person name="Cantarel B.L."/>
            <person name="Chiu R."/>
            <person name="Coutinho P.M."/>
            <person name="Feau N."/>
            <person name="Field M."/>
            <person name="Frey P."/>
            <person name="Gelhaye E."/>
            <person name="Goldberg J."/>
            <person name="Grabherr M.G."/>
            <person name="Kodira C.D."/>
            <person name="Kohler A."/>
            <person name="Kuees U."/>
            <person name="Lindquist E.A."/>
            <person name="Lucas S.M."/>
            <person name="Mago R."/>
            <person name="Mauceli E."/>
            <person name="Morin E."/>
            <person name="Murat C."/>
            <person name="Pangilinan J.L."/>
            <person name="Park R."/>
            <person name="Pearson M."/>
            <person name="Quesneville H."/>
            <person name="Rouhier N."/>
            <person name="Sakthikumar S."/>
            <person name="Salamov A.A."/>
            <person name="Schmutz J."/>
            <person name="Selles B."/>
            <person name="Shapiro H."/>
            <person name="Tanguay P."/>
            <person name="Tuskan G.A."/>
            <person name="Henrissat B."/>
            <person name="Van de Peer Y."/>
            <person name="Rouze P."/>
            <person name="Ellis J.G."/>
            <person name="Dodds P.N."/>
            <person name="Schein J.E."/>
            <person name="Zhong S."/>
            <person name="Hamelin R.C."/>
            <person name="Grigoriev I.V."/>
            <person name="Szabo L.J."/>
            <person name="Martin F."/>
        </authorList>
    </citation>
    <scope>NUCLEOTIDE SEQUENCE [LARGE SCALE GENOMIC DNA]</scope>
    <source>
        <strain evidence="2">CRL 75-36-700-3 / race SCCL</strain>
    </source>
</reference>
<evidence type="ECO:0000313" key="1">
    <source>
        <dbReference type="EMBL" id="EFP87473.1"/>
    </source>
</evidence>
<dbReference type="InParanoid" id="E3KSU3"/>
<dbReference type="AlphaFoldDB" id="E3KSU3"/>
<dbReference type="VEuPathDB" id="FungiDB:PGTG_13701"/>
<accession>E3KSU3</accession>
<reference key="1">
    <citation type="submission" date="2007-01" db="EMBL/GenBank/DDBJ databases">
        <title>The Genome Sequence of Puccinia graminis f. sp. tritici Strain CRL 75-36-700-3.</title>
        <authorList>
            <consortium name="The Broad Institute Genome Sequencing Platform"/>
            <person name="Birren B."/>
            <person name="Lander E."/>
            <person name="Galagan J."/>
            <person name="Nusbaum C."/>
            <person name="Devon K."/>
            <person name="Cuomo C."/>
            <person name="Jaffe D."/>
            <person name="Butler J."/>
            <person name="Alvarez P."/>
            <person name="Gnerre S."/>
            <person name="Grabherr M."/>
            <person name="Mauceli E."/>
            <person name="Brockman W."/>
            <person name="Young S."/>
            <person name="LaButti K."/>
            <person name="Sykes S."/>
            <person name="DeCaprio D."/>
            <person name="Crawford M."/>
            <person name="Koehrsen M."/>
            <person name="Engels R."/>
            <person name="Montgomery P."/>
            <person name="Pearson M."/>
            <person name="Howarth C."/>
            <person name="Larson L."/>
            <person name="White J."/>
            <person name="Zeng Q."/>
            <person name="Kodira C."/>
            <person name="Yandava C."/>
            <person name="Alvarado L."/>
            <person name="O'Leary S."/>
            <person name="Szabo L."/>
            <person name="Dean R."/>
            <person name="Schein J."/>
        </authorList>
    </citation>
    <scope>NUCLEOTIDE SEQUENCE</scope>
    <source>
        <strain>CRL 75-36-700-3</strain>
    </source>
</reference>
<protein>
    <submittedName>
        <fullName evidence="1">Uncharacterized protein</fullName>
    </submittedName>
</protein>
<dbReference type="EMBL" id="DS178306">
    <property type="protein sequence ID" value="EFP87473.1"/>
    <property type="molecule type" value="Genomic_DNA"/>
</dbReference>
<dbReference type="OrthoDB" id="10413109at2759"/>
<name>E3KSU3_PUCGT</name>
<dbReference type="Proteomes" id="UP000008783">
    <property type="component" value="Unassembled WGS sequence"/>
</dbReference>
<dbReference type="KEGG" id="pgr:PGTG_13701"/>